<dbReference type="OrthoDB" id="787137at2759"/>
<reference evidence="17" key="1">
    <citation type="journal article" date="2021" name="Nat. Commun.">
        <title>Genetic determinants of endophytism in the Arabidopsis root mycobiome.</title>
        <authorList>
            <person name="Mesny F."/>
            <person name="Miyauchi S."/>
            <person name="Thiergart T."/>
            <person name="Pickel B."/>
            <person name="Atanasova L."/>
            <person name="Karlsson M."/>
            <person name="Huettel B."/>
            <person name="Barry K.W."/>
            <person name="Haridas S."/>
            <person name="Chen C."/>
            <person name="Bauer D."/>
            <person name="Andreopoulos W."/>
            <person name="Pangilinan J."/>
            <person name="LaButti K."/>
            <person name="Riley R."/>
            <person name="Lipzen A."/>
            <person name="Clum A."/>
            <person name="Drula E."/>
            <person name="Henrissat B."/>
            <person name="Kohler A."/>
            <person name="Grigoriev I.V."/>
            <person name="Martin F.M."/>
            <person name="Hacquard S."/>
        </authorList>
    </citation>
    <scope>NUCLEOTIDE SEQUENCE</scope>
    <source>
        <strain evidence="17">MPI-SDFR-AT-0117</strain>
    </source>
</reference>
<keyword evidence="5" id="KW-0479">Metal-binding</keyword>
<evidence type="ECO:0000313" key="17">
    <source>
        <dbReference type="EMBL" id="KAH6686837.1"/>
    </source>
</evidence>
<feature type="compositionally biased region" description="Low complexity" evidence="15">
    <location>
        <begin position="195"/>
        <end position="218"/>
    </location>
</feature>
<dbReference type="GO" id="GO:0008270">
    <property type="term" value="F:zinc ion binding"/>
    <property type="evidence" value="ECO:0007669"/>
    <property type="project" value="UniProtKB-KW"/>
</dbReference>
<dbReference type="PANTHER" id="PTHR10615">
    <property type="entry name" value="HISTONE ACETYLTRANSFERASE"/>
    <property type="match status" value="1"/>
</dbReference>
<dbReference type="Gene3D" id="3.40.630.30">
    <property type="match status" value="1"/>
</dbReference>
<protein>
    <recommendedName>
        <fullName evidence="3">histone acetyltransferase</fullName>
        <ecNumber evidence="3">2.3.1.48</ecNumber>
    </recommendedName>
</protein>
<comment type="subcellular location">
    <subcellularLocation>
        <location evidence="1">Nucleus</location>
    </subcellularLocation>
</comment>
<dbReference type="InterPro" id="IPR036388">
    <property type="entry name" value="WH-like_DNA-bd_sf"/>
</dbReference>
<feature type="compositionally biased region" description="Pro residues" evidence="15">
    <location>
        <begin position="79"/>
        <end position="88"/>
    </location>
</feature>
<feature type="compositionally biased region" description="Acidic residues" evidence="15">
    <location>
        <begin position="651"/>
        <end position="667"/>
    </location>
</feature>
<keyword evidence="6" id="KW-0863">Zinc-finger</keyword>
<evidence type="ECO:0000256" key="4">
    <source>
        <dbReference type="ARBA" id="ARBA00022679"/>
    </source>
</evidence>
<keyword evidence="9" id="KW-0805">Transcription regulation</keyword>
<comment type="similarity">
    <text evidence="2">Belongs to the MYST (SAS/MOZ) family.</text>
</comment>
<keyword evidence="4" id="KW-0808">Transferase</keyword>
<dbReference type="InterPro" id="IPR050603">
    <property type="entry name" value="MYST_HAT"/>
</dbReference>
<sequence length="720" mass="79240">MPAILTKRKLPHDSAGPLRSRPPTTEPRRRATTRQTPIPPPVVPTFQVSPPRPTPVTVSLSAPEQQTTPKRGRGRPPKPKPAIVPLPPVIEADGPVATNTQSTSEPVARPVPPVESEPPAEAVTSSPAVQSRVTRQRTGTMIAVESRPVMAVETKENMRPINGLVAPKITYQAPQPHSQPWTRTLMRPSPPTTLPPSLQHPHRQMSSPHQQQHQQPQHPQHHDKLQPVTQRDPRPPQTQLPIPNTPVPVPAVPPQTPRSQPTPAHALQQQAQKNNVQSPHRPSQRADRNIDKVVLGDICFRTWYPSYYGKELLGDTSSINSKNPAGPANGTDTAHSHATGAAKDHGAKAHHKRGAETPILDRLYVCPMCFKYSKELMAWLTHVRLCENTRFTPPGRKIYTHPRGRRTVTRLVPEIKRGPGKKASTGTKAIDVVVEDAGEWSVWEVDGEQEGLFCQNLSLFAKLFLDNKSVFFDVTGFNYFLLVYTPPSGPVPPVSGSTATPTTDAPNANPTEPPRPHIVGFFSKEKMSWDNNNLACILVFPPWQRKGLGALLMAISYEISKREGILGGPEKPISDLGRKGYRRYWAGEIARWLLGAGGIANDIKGGDEVLVDINDCTKETWIAPEDCLATLREMGFVKEAGLGPGKKPEVEQDEDEVMEDAGDEPAEPEPIPQVPRVKVDKEEVRRWVTSNGISLERVCDPSAFVEGYAFKASSPVESEE</sequence>
<keyword evidence="10" id="KW-0804">Transcription</keyword>
<comment type="function">
    <text evidence="13">Catalytic component of the NuA4 histone acetyltransferase (HAT) complex which is involved in epigenetic transcriptional activation of selected genes principally by acetylation of nucleosomal histones H4, H3, H2B, H2A and H2A variant H2A.Z. Acetylates histone H4 to form H4K5ac, H4K8ac, H4K12ac and H4K16ac, histone H3 to form H3K14ac, and histone H2A to form H2AK4ac and H2AK7ac. The NuA4 complex is involved in the DNA damage response and is required for chromosome segregation. The NuA4 complex plays a direct role in repair of DNA double-strand breaks (DSBs) through homologous recombination. Recruitment to promoters depends on H3K4me. Also acetylates non-histone proteins. In addition to protein acetyltransferase, can use different acyl-CoA substrates, such as 2-hydroxyisobutanoyl-CoA (2-hydroxyisobutyryl-CoA) or (2E)-butenoyl-CoA (crotonyl-CoA), and is able to mediate protein 2-hydroxyisobutyrylation and crotonylation, respectively.</text>
</comment>
<evidence type="ECO:0000256" key="2">
    <source>
        <dbReference type="ARBA" id="ARBA00010107"/>
    </source>
</evidence>
<dbReference type="PROSITE" id="PS51726">
    <property type="entry name" value="MYST_HAT"/>
    <property type="match status" value="1"/>
</dbReference>
<feature type="compositionally biased region" description="Pro residues" evidence="15">
    <location>
        <begin position="235"/>
        <end position="256"/>
    </location>
</feature>
<evidence type="ECO:0000256" key="9">
    <source>
        <dbReference type="ARBA" id="ARBA00023015"/>
    </source>
</evidence>
<keyword evidence="7" id="KW-0862">Zinc</keyword>
<feature type="active site" description="Proton donor/acceptor" evidence="14">
    <location>
        <position position="570"/>
    </location>
</feature>
<keyword evidence="8" id="KW-0007">Acetylation</keyword>
<evidence type="ECO:0000259" key="16">
    <source>
        <dbReference type="PROSITE" id="PS51726"/>
    </source>
</evidence>
<evidence type="ECO:0000256" key="12">
    <source>
        <dbReference type="ARBA" id="ARBA00023315"/>
    </source>
</evidence>
<keyword evidence="11" id="KW-0539">Nucleus</keyword>
<evidence type="ECO:0000256" key="5">
    <source>
        <dbReference type="ARBA" id="ARBA00022723"/>
    </source>
</evidence>
<evidence type="ECO:0000256" key="1">
    <source>
        <dbReference type="ARBA" id="ARBA00004123"/>
    </source>
</evidence>
<keyword evidence="12" id="KW-0012">Acyltransferase</keyword>
<evidence type="ECO:0000313" key="18">
    <source>
        <dbReference type="Proteomes" id="UP000770015"/>
    </source>
</evidence>
<dbReference type="Proteomes" id="UP000770015">
    <property type="component" value="Unassembled WGS sequence"/>
</dbReference>
<feature type="compositionally biased region" description="Polar residues" evidence="15">
    <location>
        <begin position="124"/>
        <end position="139"/>
    </location>
</feature>
<dbReference type="FunFam" id="3.40.630.30:FF:000067">
    <property type="entry name" value="Histone acetyltransferase"/>
    <property type="match status" value="1"/>
</dbReference>
<feature type="compositionally biased region" description="Low complexity" evidence="15">
    <location>
        <begin position="494"/>
        <end position="510"/>
    </location>
</feature>
<dbReference type="EMBL" id="JAGSXJ010000012">
    <property type="protein sequence ID" value="KAH6686837.1"/>
    <property type="molecule type" value="Genomic_DNA"/>
</dbReference>
<feature type="region of interest" description="Disordered" evidence="15">
    <location>
        <begin position="642"/>
        <end position="675"/>
    </location>
</feature>
<dbReference type="GO" id="GO:0006355">
    <property type="term" value="P:regulation of DNA-templated transcription"/>
    <property type="evidence" value="ECO:0007669"/>
    <property type="project" value="InterPro"/>
</dbReference>
<feature type="region of interest" description="Disordered" evidence="15">
    <location>
        <begin position="491"/>
        <end position="516"/>
    </location>
</feature>
<feature type="compositionally biased region" description="Basic residues" evidence="15">
    <location>
        <begin position="1"/>
        <end position="10"/>
    </location>
</feature>
<dbReference type="GO" id="GO:0046972">
    <property type="term" value="F:histone H4K16 acetyltransferase activity"/>
    <property type="evidence" value="ECO:0007669"/>
    <property type="project" value="TreeGrafter"/>
</dbReference>
<proteinExistence type="inferred from homology"/>
<feature type="domain" description="MYST-type HAT" evidence="16">
    <location>
        <begin position="285"/>
        <end position="648"/>
    </location>
</feature>
<evidence type="ECO:0000256" key="6">
    <source>
        <dbReference type="ARBA" id="ARBA00022771"/>
    </source>
</evidence>
<dbReference type="InterPro" id="IPR002717">
    <property type="entry name" value="HAT_MYST-type"/>
</dbReference>
<name>A0A9P8VBH8_9PEZI</name>
<evidence type="ECO:0000256" key="3">
    <source>
        <dbReference type="ARBA" id="ARBA00013184"/>
    </source>
</evidence>
<dbReference type="Gene3D" id="3.30.60.60">
    <property type="entry name" value="N-acetyl transferase-like"/>
    <property type="match status" value="1"/>
</dbReference>
<dbReference type="Gene3D" id="1.10.10.10">
    <property type="entry name" value="Winged helix-like DNA-binding domain superfamily/Winged helix DNA-binding domain"/>
    <property type="match status" value="1"/>
</dbReference>
<evidence type="ECO:0000256" key="10">
    <source>
        <dbReference type="ARBA" id="ARBA00023163"/>
    </source>
</evidence>
<dbReference type="InterPro" id="IPR016181">
    <property type="entry name" value="Acyl_CoA_acyltransferase"/>
</dbReference>
<dbReference type="EC" id="2.3.1.48" evidence="3"/>
<feature type="compositionally biased region" description="Polar residues" evidence="15">
    <location>
        <begin position="172"/>
        <end position="182"/>
    </location>
</feature>
<evidence type="ECO:0000256" key="14">
    <source>
        <dbReference type="PIRSR" id="PIRSR602717-51"/>
    </source>
</evidence>
<dbReference type="PANTHER" id="PTHR10615:SF219">
    <property type="entry name" value="HISTONE ACETYLTRANSFERASE KAT5"/>
    <property type="match status" value="1"/>
</dbReference>
<feature type="region of interest" description="Disordered" evidence="15">
    <location>
        <begin position="165"/>
        <end position="289"/>
    </location>
</feature>
<dbReference type="GO" id="GO:0035267">
    <property type="term" value="C:NuA4 histone acetyltransferase complex"/>
    <property type="evidence" value="ECO:0007669"/>
    <property type="project" value="TreeGrafter"/>
</dbReference>
<comment type="caution">
    <text evidence="17">The sequence shown here is derived from an EMBL/GenBank/DDBJ whole genome shotgun (WGS) entry which is preliminary data.</text>
</comment>
<evidence type="ECO:0000256" key="15">
    <source>
        <dbReference type="SAM" id="MobiDB-lite"/>
    </source>
</evidence>
<feature type="region of interest" description="Disordered" evidence="15">
    <location>
        <begin position="1"/>
        <end position="141"/>
    </location>
</feature>
<feature type="region of interest" description="Disordered" evidence="15">
    <location>
        <begin position="319"/>
        <end position="353"/>
    </location>
</feature>
<accession>A0A9P8VBH8</accession>
<evidence type="ECO:0000256" key="13">
    <source>
        <dbReference type="ARBA" id="ARBA00045805"/>
    </source>
</evidence>
<organism evidence="17 18">
    <name type="scientific">Plectosphaerella plurivora</name>
    <dbReference type="NCBI Taxonomy" id="936078"/>
    <lineage>
        <taxon>Eukaryota</taxon>
        <taxon>Fungi</taxon>
        <taxon>Dikarya</taxon>
        <taxon>Ascomycota</taxon>
        <taxon>Pezizomycotina</taxon>
        <taxon>Sordariomycetes</taxon>
        <taxon>Hypocreomycetidae</taxon>
        <taxon>Glomerellales</taxon>
        <taxon>Plectosphaerellaceae</taxon>
        <taxon>Plectosphaerella</taxon>
    </lineage>
</organism>
<feature type="compositionally biased region" description="Polar residues" evidence="15">
    <location>
        <begin position="258"/>
        <end position="281"/>
    </location>
</feature>
<evidence type="ECO:0000256" key="8">
    <source>
        <dbReference type="ARBA" id="ARBA00022990"/>
    </source>
</evidence>
<dbReference type="AlphaFoldDB" id="A0A9P8VBH8"/>
<dbReference type="SUPFAM" id="SSF55729">
    <property type="entry name" value="Acyl-CoA N-acyltransferases (Nat)"/>
    <property type="match status" value="1"/>
</dbReference>
<evidence type="ECO:0000256" key="11">
    <source>
        <dbReference type="ARBA" id="ARBA00023242"/>
    </source>
</evidence>
<dbReference type="Pfam" id="PF01853">
    <property type="entry name" value="MOZ_SAS"/>
    <property type="match status" value="1"/>
</dbReference>
<keyword evidence="18" id="KW-1185">Reference proteome</keyword>
<gene>
    <name evidence="17" type="ORF">F5X68DRAFT_276120</name>
</gene>
<dbReference type="GO" id="GO:0005634">
    <property type="term" value="C:nucleus"/>
    <property type="evidence" value="ECO:0007669"/>
    <property type="project" value="UniProtKB-SubCell"/>
</dbReference>
<evidence type="ECO:0000256" key="7">
    <source>
        <dbReference type="ARBA" id="ARBA00022833"/>
    </source>
</evidence>